<reference evidence="1" key="1">
    <citation type="submission" date="2020-05" db="EMBL/GenBank/DDBJ databases">
        <authorList>
            <person name="Chiriac C."/>
            <person name="Salcher M."/>
            <person name="Ghai R."/>
            <person name="Kavagutti S V."/>
        </authorList>
    </citation>
    <scope>NUCLEOTIDE SEQUENCE</scope>
</reference>
<sequence>MNDKSIWCDHCKATIPLNGVLSCLRRTCASKPQIDPKRKGFRQ</sequence>
<proteinExistence type="predicted"/>
<gene>
    <name evidence="1" type="ORF">UFOVP166_41</name>
</gene>
<dbReference type="PROSITE" id="PS51257">
    <property type="entry name" value="PROKAR_LIPOPROTEIN"/>
    <property type="match status" value="1"/>
</dbReference>
<organism evidence="1">
    <name type="scientific">uncultured Caudovirales phage</name>
    <dbReference type="NCBI Taxonomy" id="2100421"/>
    <lineage>
        <taxon>Viruses</taxon>
        <taxon>Duplodnaviria</taxon>
        <taxon>Heunggongvirae</taxon>
        <taxon>Uroviricota</taxon>
        <taxon>Caudoviricetes</taxon>
        <taxon>Peduoviridae</taxon>
        <taxon>Maltschvirus</taxon>
        <taxon>Maltschvirus maltsch</taxon>
    </lineage>
</organism>
<dbReference type="EMBL" id="LR798213">
    <property type="protein sequence ID" value="CAB5187390.1"/>
    <property type="molecule type" value="Genomic_DNA"/>
</dbReference>
<name>A0A6J7WEB7_9CAUD</name>
<protein>
    <submittedName>
        <fullName evidence="1">Uncharacterized protein</fullName>
    </submittedName>
</protein>
<evidence type="ECO:0000313" key="1">
    <source>
        <dbReference type="EMBL" id="CAB5187390.1"/>
    </source>
</evidence>
<accession>A0A6J7WEB7</accession>